<keyword evidence="4 15" id="KW-0812">Transmembrane</keyword>
<protein>
    <recommendedName>
        <fullName evidence="16">Ion transport domain-containing protein</fullName>
    </recommendedName>
</protein>
<feature type="transmembrane region" description="Helical" evidence="15">
    <location>
        <begin position="855"/>
        <end position="874"/>
    </location>
</feature>
<dbReference type="InterPro" id="IPR002110">
    <property type="entry name" value="Ankyrin_rpt"/>
</dbReference>
<evidence type="ECO:0000256" key="10">
    <source>
        <dbReference type="ARBA" id="ARBA00023180"/>
    </source>
</evidence>
<dbReference type="Proteomes" id="UP000318571">
    <property type="component" value="Chromosome 7"/>
</dbReference>
<dbReference type="SUPFAM" id="SSF48403">
    <property type="entry name" value="Ankyrin repeat"/>
    <property type="match status" value="1"/>
</dbReference>
<feature type="repeat" description="ANK" evidence="12">
    <location>
        <begin position="419"/>
        <end position="451"/>
    </location>
</feature>
<evidence type="ECO:0000256" key="14">
    <source>
        <dbReference type="SAM" id="MobiDB-lite"/>
    </source>
</evidence>
<feature type="repeat" description="ANK" evidence="12">
    <location>
        <begin position="452"/>
        <end position="477"/>
    </location>
</feature>
<feature type="transmembrane region" description="Helical" evidence="15">
    <location>
        <begin position="711"/>
        <end position="734"/>
    </location>
</feature>
<sequence length="1302" mass="145069">MSAAIYSRQNSNIRFATSPNSGNSNHNNTNAGSANSNNNNNGSSSNLSTVGSSTHGPPILNTAEERHGRIQFHTNGLANLSDDDGSSLSSSAAPSSRTQSADNSDAENSILLMNNERIQPLLERRSVPHRPLSQGIMRRSTKFLSRKRHLTLSGGDEDARMVILRKKSASDKTKNKRQRHTLFSPEVNGSSTNTNGVAPGNLNYDIEAVKLDHSRRAWPNGTVQHHKNQRRPSISSEESMSDCEELGLTHTGFDVGHPHTQGSRRESSSKTLWDEQEISISLRSQVLEEFNREELLQAIEVDSAVDFVKYSHGMLMQRAGPLLLLAVWRGSWAITVNLLDRGASPNVSDSLGRSCLHLAAINGNLDVMRTLLKGGAKVDGFDKHHLATPLFCAAVAESSEGLRLLLQHGANINAGLHESGASALHCAVRANNIENVQALLELGAIPNSVQLFSETPLHTAASMGYEECVKLLIDHGACLEVLMGSMKMTALHLAAQDGNTESAQFLVKGGANIDARNARGQSALHLAALAQSPETLELLLKSGANPNSEDHDCRTPLHSAIVKGSRSYECVRLFLDGGADVNHKDRFGYSPLHIAALNEYSYCANMLLAYGADITARTNGGASALSMIVRKIPNVLPKFEDMLDHAITLAEHDINDVDCELKLDFRVLIPNQSKGESSMFINFIEIGHNHLLKHPLCESFLHLKWLKVRKFFFVSLIFHLLFTFIHTAFVLSVYTGQCTLKDNCKYPVNETNFSKIERIPKWESISGDCFEPYQEFCLLSWVTLVVWVLLLLSTMILLGKEIFQLMHSQKQYFYNWENWVQLGIIINVILISFHTNPLPSLKDHVALVGRWQHHAAAVGVFLVWGELMLMIGRLPTFGIYVQMFTTVAKNFAKFLAAYFCLLVAFALSFCVLFPNYQSFNVNPPAAIVKTLVMMAGEIEYENFIYENGDALFDVTGHVMIMIFVVLVSIILMNLLVGLAVSDIQGLQKSAGLDRLVRQTELISHIESMLFSRLLHFMPLRFLAALHHEALVVPYGYSWTFTVRPNDLREDRLPRDITESVHWLVSTRHRSRKRRPFSRYAARQRMTSVYREKSFNVHGDSTMIEEKLDQVNDLKTQIRCLINDNEEIKLNQEELNSSMLTISHQMSLLADAFDRSSGKGRTDIFRRVSRLSRRSFKQPIKSPLTSQPSTSPTTPKSPNPILPFPLKRKASLEGIVKTLTSLAVSISTDDVKTTVNNEIEQRLLSESDRRGSGSSLPGRLVDKKLKRTNLMKRRESQAFLEGIRKIRGVHSNADSGNNSNDNT</sequence>
<evidence type="ECO:0000256" key="1">
    <source>
        <dbReference type="ARBA" id="ARBA00004141"/>
    </source>
</evidence>
<feature type="repeat" description="ANK" evidence="12">
    <location>
        <begin position="486"/>
        <end position="518"/>
    </location>
</feature>
<comment type="subcellular location">
    <subcellularLocation>
        <location evidence="1">Membrane</location>
        <topology evidence="1">Multi-pass membrane protein</topology>
    </subcellularLocation>
</comment>
<keyword evidence="8" id="KW-0406">Ion transport</keyword>
<evidence type="ECO:0000259" key="16">
    <source>
        <dbReference type="Pfam" id="PF00520"/>
    </source>
</evidence>
<gene>
    <name evidence="17" type="ORF">TCAL_10385</name>
</gene>
<feature type="region of interest" description="Disordered" evidence="14">
    <location>
        <begin position="168"/>
        <end position="199"/>
    </location>
</feature>
<feature type="coiled-coil region" evidence="13">
    <location>
        <begin position="1103"/>
        <end position="1130"/>
    </location>
</feature>
<dbReference type="PANTHER" id="PTHR47143:SF1">
    <property type="entry name" value="ION_TRANS DOMAIN-CONTAINING PROTEIN"/>
    <property type="match status" value="1"/>
</dbReference>
<feature type="domain" description="Ion transport" evidence="16">
    <location>
        <begin position="781"/>
        <end position="989"/>
    </location>
</feature>
<keyword evidence="9 15" id="KW-0472">Membrane</keyword>
<evidence type="ECO:0000256" key="9">
    <source>
        <dbReference type="ARBA" id="ARBA00023136"/>
    </source>
</evidence>
<dbReference type="EMBL" id="VCGU01000008">
    <property type="protein sequence ID" value="TRY72494.1"/>
    <property type="molecule type" value="Genomic_DNA"/>
</dbReference>
<feature type="repeat" description="ANK" evidence="12">
    <location>
        <begin position="552"/>
        <end position="586"/>
    </location>
</feature>
<feature type="transmembrane region" description="Helical" evidence="15">
    <location>
        <begin position="895"/>
        <end position="914"/>
    </location>
</feature>
<dbReference type="PRINTS" id="PR01415">
    <property type="entry name" value="ANKYRIN"/>
</dbReference>
<feature type="region of interest" description="Disordered" evidence="14">
    <location>
        <begin position="76"/>
        <end position="107"/>
    </location>
</feature>
<evidence type="ECO:0000256" key="7">
    <source>
        <dbReference type="ARBA" id="ARBA00023043"/>
    </source>
</evidence>
<feature type="repeat" description="ANK" evidence="12">
    <location>
        <begin position="351"/>
        <end position="383"/>
    </location>
</feature>
<feature type="region of interest" description="Disordered" evidence="14">
    <location>
        <begin position="1175"/>
        <end position="1204"/>
    </location>
</feature>
<keyword evidence="6 15" id="KW-1133">Transmembrane helix</keyword>
<dbReference type="PROSITE" id="PS50088">
    <property type="entry name" value="ANK_REPEAT"/>
    <property type="match status" value="7"/>
</dbReference>
<evidence type="ECO:0000256" key="5">
    <source>
        <dbReference type="ARBA" id="ARBA00022737"/>
    </source>
</evidence>
<dbReference type="OrthoDB" id="7464126at2759"/>
<keyword evidence="2" id="KW-0813">Transport</keyword>
<organism evidence="17 18">
    <name type="scientific">Tigriopus californicus</name>
    <name type="common">Marine copepod</name>
    <dbReference type="NCBI Taxonomy" id="6832"/>
    <lineage>
        <taxon>Eukaryota</taxon>
        <taxon>Metazoa</taxon>
        <taxon>Ecdysozoa</taxon>
        <taxon>Arthropoda</taxon>
        <taxon>Crustacea</taxon>
        <taxon>Multicrustacea</taxon>
        <taxon>Hexanauplia</taxon>
        <taxon>Copepoda</taxon>
        <taxon>Harpacticoida</taxon>
        <taxon>Harpacticidae</taxon>
        <taxon>Tigriopus</taxon>
    </lineage>
</organism>
<feature type="region of interest" description="Disordered" evidence="14">
    <location>
        <begin position="219"/>
        <end position="270"/>
    </location>
</feature>
<keyword evidence="7 12" id="KW-0040">ANK repeat</keyword>
<evidence type="ECO:0000256" key="2">
    <source>
        <dbReference type="ARBA" id="ARBA00022448"/>
    </source>
</evidence>
<evidence type="ECO:0000256" key="15">
    <source>
        <dbReference type="SAM" id="Phobius"/>
    </source>
</evidence>
<keyword evidence="13" id="KW-0175">Coiled coil</keyword>
<evidence type="ECO:0000256" key="8">
    <source>
        <dbReference type="ARBA" id="ARBA00023065"/>
    </source>
</evidence>
<evidence type="ECO:0000256" key="13">
    <source>
        <dbReference type="SAM" id="Coils"/>
    </source>
</evidence>
<keyword evidence="10" id="KW-0325">Glycoprotein</keyword>
<dbReference type="Pfam" id="PF00023">
    <property type="entry name" value="Ank"/>
    <property type="match status" value="1"/>
</dbReference>
<dbReference type="SMART" id="SM00248">
    <property type="entry name" value="ANK"/>
    <property type="match status" value="9"/>
</dbReference>
<evidence type="ECO:0000256" key="12">
    <source>
        <dbReference type="PROSITE-ProRule" id="PRU00023"/>
    </source>
</evidence>
<evidence type="ECO:0000256" key="11">
    <source>
        <dbReference type="ARBA" id="ARBA00023303"/>
    </source>
</evidence>
<feature type="transmembrane region" description="Helical" evidence="15">
    <location>
        <begin position="958"/>
        <end position="980"/>
    </location>
</feature>
<feature type="compositionally biased region" description="Low complexity" evidence="14">
    <location>
        <begin position="17"/>
        <end position="54"/>
    </location>
</feature>
<dbReference type="GO" id="GO:0005216">
    <property type="term" value="F:monoatomic ion channel activity"/>
    <property type="evidence" value="ECO:0007669"/>
    <property type="project" value="InterPro"/>
</dbReference>
<dbReference type="InterPro" id="IPR005821">
    <property type="entry name" value="Ion_trans_dom"/>
</dbReference>
<feature type="compositionally biased region" description="Low complexity" evidence="14">
    <location>
        <begin position="1181"/>
        <end position="1193"/>
    </location>
</feature>
<keyword evidence="18" id="KW-1185">Reference proteome</keyword>
<dbReference type="Pfam" id="PF12796">
    <property type="entry name" value="Ank_2"/>
    <property type="match status" value="3"/>
</dbReference>
<feature type="compositionally biased region" description="Polar residues" evidence="14">
    <location>
        <begin position="97"/>
        <end position="107"/>
    </location>
</feature>
<evidence type="ECO:0000256" key="4">
    <source>
        <dbReference type="ARBA" id="ARBA00022692"/>
    </source>
</evidence>
<dbReference type="PANTHER" id="PTHR47143">
    <property type="entry name" value="TRANSIENT RECEPTOR POTENTIAL CATION CHANNEL PROTEIN PAINLESS"/>
    <property type="match status" value="1"/>
</dbReference>
<feature type="repeat" description="ANK" evidence="12">
    <location>
        <begin position="519"/>
        <end position="551"/>
    </location>
</feature>
<proteinExistence type="predicted"/>
<feature type="transmembrane region" description="Helical" evidence="15">
    <location>
        <begin position="778"/>
        <end position="798"/>
    </location>
</feature>
<feature type="region of interest" description="Disordered" evidence="14">
    <location>
        <begin position="1"/>
        <end position="61"/>
    </location>
</feature>
<reference evidence="17 18" key="1">
    <citation type="journal article" date="2018" name="Nat. Ecol. Evol.">
        <title>Genomic signatures of mitonuclear coevolution across populations of Tigriopus californicus.</title>
        <authorList>
            <person name="Barreto F.S."/>
            <person name="Watson E.T."/>
            <person name="Lima T.G."/>
            <person name="Willett C.S."/>
            <person name="Edmands S."/>
            <person name="Li W."/>
            <person name="Burton R.S."/>
        </authorList>
    </citation>
    <scope>NUCLEOTIDE SEQUENCE [LARGE SCALE GENOMIC DNA]</scope>
    <source>
        <strain evidence="17 18">San Diego</strain>
    </source>
</reference>
<comment type="caution">
    <text evidence="17">The sequence shown here is derived from an EMBL/GenBank/DDBJ whole genome shotgun (WGS) entry which is preliminary data.</text>
</comment>
<dbReference type="GO" id="GO:0034703">
    <property type="term" value="C:cation channel complex"/>
    <property type="evidence" value="ECO:0007669"/>
    <property type="project" value="UniProtKB-ARBA"/>
</dbReference>
<feature type="compositionally biased region" description="Low complexity" evidence="14">
    <location>
        <begin position="86"/>
        <end position="96"/>
    </location>
</feature>
<evidence type="ECO:0000313" key="17">
    <source>
        <dbReference type="EMBL" id="TRY72494.1"/>
    </source>
</evidence>
<evidence type="ECO:0000256" key="3">
    <source>
        <dbReference type="ARBA" id="ARBA00022606"/>
    </source>
</evidence>
<dbReference type="InterPro" id="IPR036770">
    <property type="entry name" value="Ankyrin_rpt-contain_sf"/>
</dbReference>
<dbReference type="PROSITE" id="PS50297">
    <property type="entry name" value="ANK_REP_REGION"/>
    <property type="match status" value="7"/>
</dbReference>
<feature type="repeat" description="ANK" evidence="12">
    <location>
        <begin position="587"/>
        <end position="619"/>
    </location>
</feature>
<dbReference type="Gene3D" id="1.25.40.20">
    <property type="entry name" value="Ankyrin repeat-containing domain"/>
    <property type="match status" value="3"/>
</dbReference>
<dbReference type="STRING" id="6832.A0A553P478"/>
<evidence type="ECO:0000313" key="18">
    <source>
        <dbReference type="Proteomes" id="UP000318571"/>
    </source>
</evidence>
<keyword evidence="3" id="KW-0716">Sensory transduction</keyword>
<keyword evidence="5" id="KW-0677">Repeat</keyword>
<evidence type="ECO:0000256" key="6">
    <source>
        <dbReference type="ARBA" id="ARBA00022989"/>
    </source>
</evidence>
<feature type="compositionally biased region" description="Polar residues" evidence="14">
    <location>
        <begin position="187"/>
        <end position="196"/>
    </location>
</feature>
<name>A0A553P478_TIGCA</name>
<dbReference type="InterPro" id="IPR052076">
    <property type="entry name" value="TRP_cation_channel"/>
</dbReference>
<dbReference type="Pfam" id="PF00520">
    <property type="entry name" value="Ion_trans"/>
    <property type="match status" value="1"/>
</dbReference>
<keyword evidence="11" id="KW-0407">Ion channel</keyword>
<accession>A0A553P478</accession>